<sequence>MNTVAVYKSKRLLQAVPKFKVMRGELSGCSEDVKDMVLLLLSYFDEKEDTMFCYVEDTCLAGEVQMDQVQLTPTIVVCDKGTKMEKTRTSRLHVNPRVLTLIEEHLDHEWRDV</sequence>
<proteinExistence type="predicted"/>
<dbReference type="Proteomes" id="UP001219934">
    <property type="component" value="Unassembled WGS sequence"/>
</dbReference>
<comment type="caution">
    <text evidence="1">The sequence shown here is derived from an EMBL/GenBank/DDBJ whole genome shotgun (WGS) entry which is preliminary data.</text>
</comment>
<dbReference type="EMBL" id="JAPTMU010000002">
    <property type="protein sequence ID" value="KAJ4946754.1"/>
    <property type="molecule type" value="Genomic_DNA"/>
</dbReference>
<protein>
    <submittedName>
        <fullName evidence="1">Uncharacterized protein</fullName>
    </submittedName>
</protein>
<organism evidence="1 2">
    <name type="scientific">Pogonophryne albipinna</name>
    <dbReference type="NCBI Taxonomy" id="1090488"/>
    <lineage>
        <taxon>Eukaryota</taxon>
        <taxon>Metazoa</taxon>
        <taxon>Chordata</taxon>
        <taxon>Craniata</taxon>
        <taxon>Vertebrata</taxon>
        <taxon>Euteleostomi</taxon>
        <taxon>Actinopterygii</taxon>
        <taxon>Neopterygii</taxon>
        <taxon>Teleostei</taxon>
        <taxon>Neoteleostei</taxon>
        <taxon>Acanthomorphata</taxon>
        <taxon>Eupercaria</taxon>
        <taxon>Perciformes</taxon>
        <taxon>Notothenioidei</taxon>
        <taxon>Pogonophryne</taxon>
    </lineage>
</organism>
<evidence type="ECO:0000313" key="1">
    <source>
        <dbReference type="EMBL" id="KAJ4946754.1"/>
    </source>
</evidence>
<accession>A0AAD6FUR5</accession>
<name>A0AAD6FUR5_9TELE</name>
<evidence type="ECO:0000313" key="2">
    <source>
        <dbReference type="Proteomes" id="UP001219934"/>
    </source>
</evidence>
<keyword evidence="2" id="KW-1185">Reference proteome</keyword>
<reference evidence="1" key="1">
    <citation type="submission" date="2022-11" db="EMBL/GenBank/DDBJ databases">
        <title>Chromosome-level genome of Pogonophryne albipinna.</title>
        <authorList>
            <person name="Jo E."/>
        </authorList>
    </citation>
    <scope>NUCLEOTIDE SEQUENCE</scope>
    <source>
        <strain evidence="1">SGF0006</strain>
        <tissue evidence="1">Muscle</tissue>
    </source>
</reference>
<gene>
    <name evidence="1" type="ORF">JOQ06_008800</name>
</gene>
<dbReference type="AlphaFoldDB" id="A0AAD6FUR5"/>